<dbReference type="AlphaFoldDB" id="A0A078ANH2"/>
<accession>A0A078ANH2</accession>
<feature type="transmembrane region" description="Helical" evidence="2">
    <location>
        <begin position="205"/>
        <end position="226"/>
    </location>
</feature>
<feature type="transmembrane region" description="Helical" evidence="2">
    <location>
        <begin position="175"/>
        <end position="193"/>
    </location>
</feature>
<feature type="transmembrane region" description="Helical" evidence="2">
    <location>
        <begin position="80"/>
        <end position="100"/>
    </location>
</feature>
<evidence type="ECO:0000313" key="4">
    <source>
        <dbReference type="Proteomes" id="UP000039865"/>
    </source>
</evidence>
<evidence type="ECO:0008006" key="5">
    <source>
        <dbReference type="Google" id="ProtNLM"/>
    </source>
</evidence>
<gene>
    <name evidence="3" type="primary">Contig1904.g2070</name>
    <name evidence="3" type="ORF">STYLEM_11546</name>
</gene>
<evidence type="ECO:0000256" key="2">
    <source>
        <dbReference type="SAM" id="Phobius"/>
    </source>
</evidence>
<protein>
    <recommendedName>
        <fullName evidence="5">Transmembrane protein</fullName>
    </recommendedName>
</protein>
<sequence>MPDLMNQPQKLEQIQQQFFVSGGESLLSKMGGMLLAKAFLPSGAHIKQALVYLDLAIKTELVLVSRQSQLAFQNDLTASLFWFSLVELALFIFSMLLFFTDPTEMVYIWFHIFHVLRGGVGLILMKKLPKSHQMASNMSIPKDDKMTFQAIMNYIILAARDALKDFSNQTRKWLIIYFISTIVCLLLDLIQFFSQIKDFGMVQSAYADLSMITIASIFLFIDWYYIVWILSLQYKFPNYISAQFVKGLFGLMESLHSSLGNYISSQKSYFDEQYHGQAQRYNYVEGDDIGISAGSQPQNKAVNYPKPQQETLFQD</sequence>
<keyword evidence="2" id="KW-0472">Membrane</keyword>
<dbReference type="EMBL" id="CCKQ01010982">
    <property type="protein sequence ID" value="CDW82513.1"/>
    <property type="molecule type" value="Genomic_DNA"/>
</dbReference>
<reference evidence="3 4" key="1">
    <citation type="submission" date="2014-06" db="EMBL/GenBank/DDBJ databases">
        <authorList>
            <person name="Swart Estienne"/>
        </authorList>
    </citation>
    <scope>NUCLEOTIDE SEQUENCE [LARGE SCALE GENOMIC DNA]</scope>
    <source>
        <strain evidence="3 4">130c</strain>
    </source>
</reference>
<feature type="transmembrane region" description="Helical" evidence="2">
    <location>
        <begin position="106"/>
        <end position="125"/>
    </location>
</feature>
<keyword evidence="2" id="KW-0812">Transmembrane</keyword>
<evidence type="ECO:0000256" key="1">
    <source>
        <dbReference type="SAM" id="MobiDB-lite"/>
    </source>
</evidence>
<keyword evidence="4" id="KW-1185">Reference proteome</keyword>
<name>A0A078ANH2_STYLE</name>
<feature type="region of interest" description="Disordered" evidence="1">
    <location>
        <begin position="294"/>
        <end position="315"/>
    </location>
</feature>
<dbReference type="Proteomes" id="UP000039865">
    <property type="component" value="Unassembled WGS sequence"/>
</dbReference>
<keyword evidence="2" id="KW-1133">Transmembrane helix</keyword>
<evidence type="ECO:0000313" key="3">
    <source>
        <dbReference type="EMBL" id="CDW82513.1"/>
    </source>
</evidence>
<dbReference type="InParanoid" id="A0A078ANH2"/>
<proteinExistence type="predicted"/>
<organism evidence="3 4">
    <name type="scientific">Stylonychia lemnae</name>
    <name type="common">Ciliate</name>
    <dbReference type="NCBI Taxonomy" id="5949"/>
    <lineage>
        <taxon>Eukaryota</taxon>
        <taxon>Sar</taxon>
        <taxon>Alveolata</taxon>
        <taxon>Ciliophora</taxon>
        <taxon>Intramacronucleata</taxon>
        <taxon>Spirotrichea</taxon>
        <taxon>Stichotrichia</taxon>
        <taxon>Sporadotrichida</taxon>
        <taxon>Oxytrichidae</taxon>
        <taxon>Stylonychinae</taxon>
        <taxon>Stylonychia</taxon>
    </lineage>
</organism>
<dbReference type="OrthoDB" id="323487at2759"/>